<protein>
    <recommendedName>
        <fullName evidence="4">HTH hxlR-type domain-containing protein</fullName>
    </recommendedName>
</protein>
<evidence type="ECO:0000313" key="6">
    <source>
        <dbReference type="Proteomes" id="UP000050920"/>
    </source>
</evidence>
<dbReference type="GO" id="GO:0003677">
    <property type="term" value="F:DNA binding"/>
    <property type="evidence" value="ECO:0007669"/>
    <property type="project" value="UniProtKB-KW"/>
</dbReference>
<dbReference type="InterPro" id="IPR036390">
    <property type="entry name" value="WH_DNA-bd_sf"/>
</dbReference>
<evidence type="ECO:0000256" key="2">
    <source>
        <dbReference type="ARBA" id="ARBA00023125"/>
    </source>
</evidence>
<evidence type="ECO:0000313" key="5">
    <source>
        <dbReference type="EMBL" id="KRO26918.1"/>
    </source>
</evidence>
<dbReference type="EMBL" id="AYGX02000100">
    <property type="protein sequence ID" value="KRO26918.1"/>
    <property type="molecule type" value="Genomic_DNA"/>
</dbReference>
<dbReference type="Gene3D" id="1.10.10.10">
    <property type="entry name" value="Winged helix-like DNA-binding domain superfamily/Winged helix DNA-binding domain"/>
    <property type="match status" value="1"/>
</dbReference>
<dbReference type="Proteomes" id="UP000050920">
    <property type="component" value="Unassembled WGS sequence"/>
</dbReference>
<keyword evidence="6" id="KW-1185">Reference proteome</keyword>
<dbReference type="AlphaFoldDB" id="A0A0R2NMF6"/>
<feature type="domain" description="HTH hxlR-type" evidence="4">
    <location>
        <begin position="12"/>
        <end position="111"/>
    </location>
</feature>
<name>A0A0R2NMF6_9LACO</name>
<dbReference type="PROSITE" id="PS51118">
    <property type="entry name" value="HTH_HXLR"/>
    <property type="match status" value="1"/>
</dbReference>
<keyword evidence="2" id="KW-0238">DNA-binding</keyword>
<organism evidence="5 6">
    <name type="scientific">Lactiplantibacillus fabifermentans DSM 21115</name>
    <dbReference type="NCBI Taxonomy" id="1413187"/>
    <lineage>
        <taxon>Bacteria</taxon>
        <taxon>Bacillati</taxon>
        <taxon>Bacillota</taxon>
        <taxon>Bacilli</taxon>
        <taxon>Lactobacillales</taxon>
        <taxon>Lactobacillaceae</taxon>
        <taxon>Lactiplantibacillus</taxon>
    </lineage>
</organism>
<dbReference type="SUPFAM" id="SSF46785">
    <property type="entry name" value="Winged helix' DNA-binding domain"/>
    <property type="match status" value="1"/>
</dbReference>
<dbReference type="PANTHER" id="PTHR33204">
    <property type="entry name" value="TRANSCRIPTIONAL REGULATOR, MARR FAMILY"/>
    <property type="match status" value="1"/>
</dbReference>
<keyword evidence="1" id="KW-0805">Transcription regulation</keyword>
<dbReference type="InterPro" id="IPR036388">
    <property type="entry name" value="WH-like_DNA-bd_sf"/>
</dbReference>
<dbReference type="RefSeq" id="WP_024623738.1">
    <property type="nucleotide sequence ID" value="NZ_AYGX02000100.1"/>
</dbReference>
<accession>A0A0R2NMF6</accession>
<comment type="caution">
    <text evidence="5">The sequence shown here is derived from an EMBL/GenBank/DDBJ whole genome shotgun (WGS) entry which is preliminary data.</text>
</comment>
<evidence type="ECO:0000256" key="1">
    <source>
        <dbReference type="ARBA" id="ARBA00023015"/>
    </source>
</evidence>
<evidence type="ECO:0000259" key="4">
    <source>
        <dbReference type="PROSITE" id="PS51118"/>
    </source>
</evidence>
<keyword evidence="3" id="KW-0804">Transcription</keyword>
<proteinExistence type="predicted"/>
<sequence length="116" mass="13147">MRDYSFKCEQTCPITGVTRLLSGKWNAVLIYNLFQHEVCRFSDFSNNFDNLSPRMLALKLAELEQAGLIVKKVYPVMPPKTEYRLTAYGQTLRPVIDAMVAWSEADNARQAANQGA</sequence>
<reference evidence="5 6" key="1">
    <citation type="journal article" date="2015" name="Genome Announc.">
        <title>Expanding the biotechnology potential of lactobacilli through comparative genomics of 213 strains and associated genera.</title>
        <authorList>
            <person name="Sun Z."/>
            <person name="Harris H.M."/>
            <person name="McCann A."/>
            <person name="Guo C."/>
            <person name="Argimon S."/>
            <person name="Zhang W."/>
            <person name="Yang X."/>
            <person name="Jeffery I.B."/>
            <person name="Cooney J.C."/>
            <person name="Kagawa T.F."/>
            <person name="Liu W."/>
            <person name="Song Y."/>
            <person name="Salvetti E."/>
            <person name="Wrobel A."/>
            <person name="Rasinkangas P."/>
            <person name="Parkhill J."/>
            <person name="Rea M.C."/>
            <person name="O'Sullivan O."/>
            <person name="Ritari J."/>
            <person name="Douillard F.P."/>
            <person name="Paul Ross R."/>
            <person name="Yang R."/>
            <person name="Briner A.E."/>
            <person name="Felis G.E."/>
            <person name="de Vos W.M."/>
            <person name="Barrangou R."/>
            <person name="Klaenhammer T.R."/>
            <person name="Caufield P.W."/>
            <person name="Cui Y."/>
            <person name="Zhang H."/>
            <person name="O'Toole P.W."/>
        </authorList>
    </citation>
    <scope>NUCLEOTIDE SEQUENCE [LARGE SCALE GENOMIC DNA]</scope>
    <source>
        <strain evidence="5 6">DSM 21115</strain>
    </source>
</reference>
<dbReference type="Pfam" id="PF01638">
    <property type="entry name" value="HxlR"/>
    <property type="match status" value="1"/>
</dbReference>
<evidence type="ECO:0000256" key="3">
    <source>
        <dbReference type="ARBA" id="ARBA00023163"/>
    </source>
</evidence>
<gene>
    <name evidence="5" type="ORF">DY78_GL000484</name>
</gene>
<dbReference type="InterPro" id="IPR002577">
    <property type="entry name" value="HTH_HxlR"/>
</dbReference>